<proteinExistence type="inferred from homology"/>
<dbReference type="NCBIfam" id="TIGR02395">
    <property type="entry name" value="rpoN_sigma"/>
    <property type="match status" value="1"/>
</dbReference>
<keyword evidence="6 9" id="KW-0731">Sigma factor</keyword>
<comment type="caution">
    <text evidence="12">The sequence shown here is derived from an EMBL/GenBank/DDBJ whole genome shotgun (WGS) entry which is preliminary data.</text>
</comment>
<keyword evidence="2 9" id="KW-0240">DNA-directed RNA polymerase</keyword>
<name>A0ABQ5UZW4_9PROT</name>
<dbReference type="Proteomes" id="UP001161390">
    <property type="component" value="Unassembled WGS sequence"/>
</dbReference>
<reference evidence="12" key="1">
    <citation type="journal article" date="2014" name="Int. J. Syst. Evol. Microbiol.">
        <title>Complete genome of a new Firmicutes species belonging to the dominant human colonic microbiota ('Ruminococcus bicirculans') reveals two chromosomes and a selective capacity to utilize plant glucans.</title>
        <authorList>
            <consortium name="NISC Comparative Sequencing Program"/>
            <person name="Wegmann U."/>
            <person name="Louis P."/>
            <person name="Goesmann A."/>
            <person name="Henrissat B."/>
            <person name="Duncan S.H."/>
            <person name="Flint H.J."/>
        </authorList>
    </citation>
    <scope>NUCLEOTIDE SEQUENCE</scope>
    <source>
        <strain evidence="12">NBRC 108216</strain>
    </source>
</reference>
<evidence type="ECO:0000313" key="12">
    <source>
        <dbReference type="EMBL" id="GLQ20839.1"/>
    </source>
</evidence>
<keyword evidence="5 9" id="KW-0805">Transcription regulation</keyword>
<dbReference type="Gene3D" id="1.10.10.1330">
    <property type="entry name" value="RNA polymerase sigma-54 factor, core-binding domain"/>
    <property type="match status" value="1"/>
</dbReference>
<dbReference type="Pfam" id="PF04552">
    <property type="entry name" value="Sigma54_DBD"/>
    <property type="match status" value="1"/>
</dbReference>
<dbReference type="PROSITE" id="PS00718">
    <property type="entry name" value="SIGMA54_2"/>
    <property type="match status" value="1"/>
</dbReference>
<keyword evidence="13" id="KW-1185">Reference proteome</keyword>
<evidence type="ECO:0000256" key="4">
    <source>
        <dbReference type="ARBA" id="ARBA00022695"/>
    </source>
</evidence>
<sequence>MALAPKIVARQTQSLAMTPQLQQAIKLLQLSNLELAAFVEDQVEKNPLLERGTGDENRRGEDEPVTVAASETTLDMNVPAAAQTELDVPDHSISDDSAADRIGGPAADVGGSIDFNKGAGSGRPLSDVYDAAANAAAEVTLQDHLRRQFAHLSLCPTDRPVADYLVNLIDDGGYLREETEALALSLGVSSARISSVITQLQTLEPTGVFARSLPECLSMQLAETGHLDDANRIMLDNLDLLARHDLPKLAKLCQIDIDGLKTRILHLRSLSPKPGFAFGGSAVSGVEPDVYVRETPQGGWAVELNSDTLPRVLVNKRYYREIKAASGDDETAREFLSDCHQTASWLVKSLDQRARTILKVASEIVRQQDAFFAYGVDHMRPLKLKDVSEAIEMHESTVSRVTTGKFMATPRGMVELKFFFTASIPSTSGGEGHSAESVRHRIQTLVDEETDVKSVKSDDRIVELLRAHGIDIARRTVAKYRDVMNIPSSVERRRIIRNRL</sequence>
<dbReference type="RefSeq" id="WP_284371766.1">
    <property type="nucleotide sequence ID" value="NZ_BSNJ01000003.1"/>
</dbReference>
<evidence type="ECO:0000259" key="11">
    <source>
        <dbReference type="Pfam" id="PF04963"/>
    </source>
</evidence>
<evidence type="ECO:0000256" key="3">
    <source>
        <dbReference type="ARBA" id="ARBA00022679"/>
    </source>
</evidence>
<dbReference type="InterPro" id="IPR038709">
    <property type="entry name" value="RpoN_core-bd_sf"/>
</dbReference>
<comment type="similarity">
    <text evidence="1 9">Belongs to the sigma-54 factor family.</text>
</comment>
<keyword evidence="8 9" id="KW-0804">Transcription</keyword>
<keyword evidence="4 9" id="KW-0548">Nucleotidyltransferase</keyword>
<dbReference type="PANTHER" id="PTHR32248:SF4">
    <property type="entry name" value="RNA POLYMERASE SIGMA-54 FACTOR"/>
    <property type="match status" value="1"/>
</dbReference>
<dbReference type="PRINTS" id="PR00045">
    <property type="entry name" value="SIGMA54FCT"/>
</dbReference>
<evidence type="ECO:0000256" key="7">
    <source>
        <dbReference type="ARBA" id="ARBA00023125"/>
    </source>
</evidence>
<dbReference type="PROSITE" id="PS50044">
    <property type="entry name" value="SIGMA54_3"/>
    <property type="match status" value="1"/>
</dbReference>
<dbReference type="PANTHER" id="PTHR32248">
    <property type="entry name" value="RNA POLYMERASE SIGMA-54 FACTOR"/>
    <property type="match status" value="1"/>
</dbReference>
<comment type="function">
    <text evidence="9">Sigma factors are initiation factors that promote the attachment of RNA polymerase to specific initiation sites and are then released.</text>
</comment>
<dbReference type="InterPro" id="IPR007046">
    <property type="entry name" value="RNA_pol_sigma_54_core-bd"/>
</dbReference>
<reference evidence="12" key="2">
    <citation type="submission" date="2023-01" db="EMBL/GenBank/DDBJ databases">
        <title>Draft genome sequence of Algimonas porphyrae strain NBRC 108216.</title>
        <authorList>
            <person name="Sun Q."/>
            <person name="Mori K."/>
        </authorList>
    </citation>
    <scope>NUCLEOTIDE SEQUENCE</scope>
    <source>
        <strain evidence="12">NBRC 108216</strain>
    </source>
</reference>
<evidence type="ECO:0000256" key="8">
    <source>
        <dbReference type="ARBA" id="ARBA00023163"/>
    </source>
</evidence>
<dbReference type="EMBL" id="BSNJ01000003">
    <property type="protein sequence ID" value="GLQ20839.1"/>
    <property type="molecule type" value="Genomic_DNA"/>
</dbReference>
<evidence type="ECO:0000256" key="2">
    <source>
        <dbReference type="ARBA" id="ARBA00022478"/>
    </source>
</evidence>
<dbReference type="NCBIfam" id="NF009118">
    <property type="entry name" value="PRK12469.1"/>
    <property type="match status" value="1"/>
</dbReference>
<dbReference type="NCBIfam" id="NF004596">
    <property type="entry name" value="PRK05932.1-3"/>
    <property type="match status" value="1"/>
</dbReference>
<gene>
    <name evidence="12" type="ORF">GCM10007854_17940</name>
</gene>
<accession>A0ABQ5UZW4</accession>
<evidence type="ECO:0000256" key="5">
    <source>
        <dbReference type="ARBA" id="ARBA00023015"/>
    </source>
</evidence>
<dbReference type="InterPro" id="IPR007634">
    <property type="entry name" value="RNA_pol_sigma_54_DNA-bd"/>
</dbReference>
<dbReference type="Pfam" id="PF00309">
    <property type="entry name" value="Sigma54_AID"/>
    <property type="match status" value="1"/>
</dbReference>
<evidence type="ECO:0000313" key="13">
    <source>
        <dbReference type="Proteomes" id="UP001161390"/>
    </source>
</evidence>
<keyword evidence="3 9" id="KW-0808">Transferase</keyword>
<keyword evidence="7 9" id="KW-0238">DNA-binding</keyword>
<dbReference type="Pfam" id="PF04963">
    <property type="entry name" value="Sigma54_CBD"/>
    <property type="match status" value="1"/>
</dbReference>
<dbReference type="InterPro" id="IPR000394">
    <property type="entry name" value="RNA_pol_sigma_54"/>
</dbReference>
<dbReference type="Gene3D" id="1.10.10.60">
    <property type="entry name" value="Homeodomain-like"/>
    <property type="match status" value="1"/>
</dbReference>
<protein>
    <recommendedName>
        <fullName evidence="9">RNA polymerase sigma-54 factor</fullName>
    </recommendedName>
</protein>
<evidence type="ECO:0000259" key="10">
    <source>
        <dbReference type="Pfam" id="PF04552"/>
    </source>
</evidence>
<evidence type="ECO:0000256" key="1">
    <source>
        <dbReference type="ARBA" id="ARBA00008798"/>
    </source>
</evidence>
<evidence type="ECO:0000256" key="9">
    <source>
        <dbReference type="PIRNR" id="PIRNR000774"/>
    </source>
</evidence>
<dbReference type="PIRSF" id="PIRSF000774">
    <property type="entry name" value="RpoN"/>
    <property type="match status" value="1"/>
</dbReference>
<feature type="domain" description="RNA polymerase sigma factor 54 DNA-binding" evidence="10">
    <location>
        <begin position="334"/>
        <end position="494"/>
    </location>
</feature>
<feature type="domain" description="RNA polymerase sigma factor 54 core-binding" evidence="11">
    <location>
        <begin position="133"/>
        <end position="318"/>
    </location>
</feature>
<evidence type="ECO:0000256" key="6">
    <source>
        <dbReference type="ARBA" id="ARBA00023082"/>
    </source>
</evidence>
<organism evidence="12 13">
    <name type="scientific">Algimonas porphyrae</name>
    <dbReference type="NCBI Taxonomy" id="1128113"/>
    <lineage>
        <taxon>Bacteria</taxon>
        <taxon>Pseudomonadati</taxon>
        <taxon>Pseudomonadota</taxon>
        <taxon>Alphaproteobacteria</taxon>
        <taxon>Maricaulales</taxon>
        <taxon>Robiginitomaculaceae</taxon>
        <taxon>Algimonas</taxon>
    </lineage>
</organism>